<dbReference type="PANTHER" id="PTHR35271:SF1">
    <property type="entry name" value="ABC TRANSPORTER, SUBSTRATE-BINDING LIPOPROTEIN"/>
    <property type="match status" value="1"/>
</dbReference>
<proteinExistence type="predicted"/>
<protein>
    <submittedName>
        <fullName evidence="1">ABC transporter substrate-binding protein</fullName>
    </submittedName>
</protein>
<evidence type="ECO:0000313" key="1">
    <source>
        <dbReference type="EMBL" id="OTP11801.1"/>
    </source>
</evidence>
<dbReference type="InterPro" id="IPR007487">
    <property type="entry name" value="ABC_transpt-TYRBP-like"/>
</dbReference>
<name>A0A2C9XNS0_9ENTE</name>
<comment type="caution">
    <text evidence="1">The sequence shown here is derived from an EMBL/GenBank/DDBJ whole genome shotgun (WGS) entry which is preliminary data.</text>
</comment>
<dbReference type="PANTHER" id="PTHR35271">
    <property type="entry name" value="ABC TRANSPORTER, SUBSTRATE-BINDING LIPOPROTEIN-RELATED"/>
    <property type="match status" value="1"/>
</dbReference>
<keyword evidence="2" id="KW-1185">Reference proteome</keyword>
<dbReference type="SUPFAM" id="SSF53822">
    <property type="entry name" value="Periplasmic binding protein-like I"/>
    <property type="match status" value="1"/>
</dbReference>
<dbReference type="InterPro" id="IPR047776">
    <property type="entry name" value="ABC_SBP_TrpX-like"/>
</dbReference>
<dbReference type="CDD" id="cd06325">
    <property type="entry name" value="PBP1_ABC_unchar_transporter"/>
    <property type="match status" value="1"/>
</dbReference>
<dbReference type="EMBL" id="NGMO01000001">
    <property type="protein sequence ID" value="OTP11801.1"/>
    <property type="molecule type" value="Genomic_DNA"/>
</dbReference>
<dbReference type="Proteomes" id="UP000194933">
    <property type="component" value="Unassembled WGS sequence"/>
</dbReference>
<dbReference type="Gene3D" id="3.40.50.2300">
    <property type="match status" value="2"/>
</dbReference>
<evidence type="ECO:0000313" key="2">
    <source>
        <dbReference type="Proteomes" id="UP000194933"/>
    </source>
</evidence>
<dbReference type="Pfam" id="PF04392">
    <property type="entry name" value="ABC_sub_bind"/>
    <property type="match status" value="1"/>
</dbReference>
<reference evidence="1 2" key="1">
    <citation type="submission" date="2017-05" db="EMBL/GenBank/DDBJ databases">
        <title>The Genome Sequence of Enterococcus sp. 10A9_DIV0425.</title>
        <authorList>
            <consortium name="The Broad Institute Genomics Platform"/>
            <consortium name="The Broad Institute Genomic Center for Infectious Diseases"/>
            <person name="Earl A."/>
            <person name="Manson A."/>
            <person name="Schwartman J."/>
            <person name="Gilmore M."/>
            <person name="Abouelleil A."/>
            <person name="Cao P."/>
            <person name="Chapman S."/>
            <person name="Cusick C."/>
            <person name="Shea T."/>
            <person name="Young S."/>
            <person name="Neafsey D."/>
            <person name="Nusbaum C."/>
            <person name="Birren B."/>
        </authorList>
    </citation>
    <scope>NUCLEOTIDE SEQUENCE [LARGE SCALE GENOMIC DNA]</scope>
    <source>
        <strain evidence="1 2">10A9_DIV0425</strain>
    </source>
</reference>
<dbReference type="InterPro" id="IPR028082">
    <property type="entry name" value="Peripla_BP_I"/>
</dbReference>
<dbReference type="STRING" id="1987383.A5844_000015"/>
<dbReference type="RefSeq" id="WP_086283039.1">
    <property type="nucleotide sequence ID" value="NZ_NGMO01000001.1"/>
</dbReference>
<dbReference type="NCBIfam" id="NF041285">
    <property type="entry name" value="ABC_SBP_TrpX"/>
    <property type="match status" value="1"/>
</dbReference>
<gene>
    <name evidence="1" type="ORF">A5844_000015</name>
</gene>
<accession>A0A2C9XNS0</accession>
<dbReference type="AlphaFoldDB" id="A0A2C9XNS0"/>
<organism evidence="1 2">
    <name type="scientific">Candidatus Enterococcus wittei</name>
    <dbReference type="NCBI Taxonomy" id="1987383"/>
    <lineage>
        <taxon>Bacteria</taxon>
        <taxon>Bacillati</taxon>
        <taxon>Bacillota</taxon>
        <taxon>Bacilli</taxon>
        <taxon>Lactobacillales</taxon>
        <taxon>Enterococcaceae</taxon>
        <taxon>Enterococcus</taxon>
    </lineage>
</organism>
<sequence length="341" mass="36501">MKNKRLITVIALILIYLTGTFIYETVKEPSRPSSTNEKEKTVVGVLQFVSHPALDEIYRGIKDGLKESGLEEGRNLEINFQNGQADQSKLATMSQQLVQQDPDVLIGIATPAAQALANTTSSIPLVLGAVTDPVGAELVQSMNKPGGDITGVSDQPPIEAQIKLATEILPEAKKVGILYASSEDNSRYQVTQAEEAAKKAGLTSVKYAVPSTNEIAQTVQVMSQAVDFIYVPLDNTIANAMQTVVKEANKAQIPVIPSVDTMVEQGGLATIGINQYDLGVQTGKMAASLANGKEPASTPVYVFDEGTVIINEEQAALLGITIPDKIKEEATMVTETKEEEE</sequence>